<feature type="transmembrane region" description="Helical" evidence="1">
    <location>
        <begin position="92"/>
        <end position="110"/>
    </location>
</feature>
<evidence type="ECO:0000313" key="3">
    <source>
        <dbReference type="Proteomes" id="UP000293296"/>
    </source>
</evidence>
<proteinExistence type="predicted"/>
<organism evidence="2 3">
    <name type="scientific">Solidesulfovibrio carbinolicus</name>
    <dbReference type="NCBI Taxonomy" id="296842"/>
    <lineage>
        <taxon>Bacteria</taxon>
        <taxon>Pseudomonadati</taxon>
        <taxon>Thermodesulfobacteriota</taxon>
        <taxon>Desulfovibrionia</taxon>
        <taxon>Desulfovibrionales</taxon>
        <taxon>Desulfovibrionaceae</taxon>
        <taxon>Solidesulfovibrio</taxon>
    </lineage>
</organism>
<feature type="transmembrane region" description="Helical" evidence="1">
    <location>
        <begin position="122"/>
        <end position="143"/>
    </location>
</feature>
<keyword evidence="1" id="KW-1133">Transmembrane helix</keyword>
<name>A0A4P6I0P5_9BACT</name>
<keyword evidence="1" id="KW-0472">Membrane</keyword>
<dbReference type="EMBL" id="CP026538">
    <property type="protein sequence ID" value="QAZ67309.1"/>
    <property type="molecule type" value="Genomic_DNA"/>
</dbReference>
<keyword evidence="3" id="KW-1185">Reference proteome</keyword>
<protein>
    <recommendedName>
        <fullName evidence="4">DUF4345 domain-containing protein</fullName>
    </recommendedName>
</protein>
<dbReference type="RefSeq" id="WP_129351779.1">
    <property type="nucleotide sequence ID" value="NZ_CP026538.1"/>
</dbReference>
<dbReference type="Proteomes" id="UP000293296">
    <property type="component" value="Chromosome"/>
</dbReference>
<accession>A0A4P6I0P5</accession>
<evidence type="ECO:0008006" key="4">
    <source>
        <dbReference type="Google" id="ProtNLM"/>
    </source>
</evidence>
<reference evidence="2 3" key="1">
    <citation type="submission" date="2018-02" db="EMBL/GenBank/DDBJ databases">
        <title>Genome sequence of Desulfovibrio carbinolicus DSM 3852.</title>
        <authorList>
            <person name="Wilbanks E."/>
            <person name="Skennerton C.T."/>
            <person name="Orphan V.J."/>
        </authorList>
    </citation>
    <scope>NUCLEOTIDE SEQUENCE [LARGE SCALE GENOMIC DNA]</scope>
    <source>
        <strain evidence="2 3">DSM 3852</strain>
    </source>
</reference>
<evidence type="ECO:0000313" key="2">
    <source>
        <dbReference type="EMBL" id="QAZ67309.1"/>
    </source>
</evidence>
<gene>
    <name evidence="2" type="ORF">C3Y92_08750</name>
</gene>
<sequence length="149" mass="16050">MAETENTAAETASGRKRPVLVWIIFLFYLISSVQVIVAMFFVAAGGVDMAPEQQAYLAKFSVMDRVIGYVNAGLTLVGVSMLFSLKKQAVNVLALAFSLNLFSTAVVWIRTDPAAVTSVKGLLAQGLGIGMFGLVVLYSWRLLKRGTLA</sequence>
<dbReference type="OrthoDB" id="5456615at2"/>
<feature type="transmembrane region" description="Helical" evidence="1">
    <location>
        <begin position="20"/>
        <end position="46"/>
    </location>
</feature>
<dbReference type="AlphaFoldDB" id="A0A4P6I0P5"/>
<evidence type="ECO:0000256" key="1">
    <source>
        <dbReference type="SAM" id="Phobius"/>
    </source>
</evidence>
<keyword evidence="1" id="KW-0812">Transmembrane</keyword>
<feature type="transmembrane region" description="Helical" evidence="1">
    <location>
        <begin position="66"/>
        <end position="85"/>
    </location>
</feature>
<dbReference type="KEGG" id="dcb:C3Y92_08750"/>